<comment type="caution">
    <text evidence="2">The sequence shown here is derived from an EMBL/GenBank/DDBJ whole genome shotgun (WGS) entry which is preliminary data.</text>
</comment>
<dbReference type="Proteomes" id="UP000521872">
    <property type="component" value="Unassembled WGS sequence"/>
</dbReference>
<dbReference type="EMBL" id="JAACJL010000062">
    <property type="protein sequence ID" value="KAF4609453.1"/>
    <property type="molecule type" value="Genomic_DNA"/>
</dbReference>
<accession>A0A8H4QEQ8</accession>
<dbReference type="AlphaFoldDB" id="A0A8H4QEQ8"/>
<protein>
    <submittedName>
        <fullName evidence="2">Uncharacterized protein</fullName>
    </submittedName>
</protein>
<reference evidence="2 3" key="1">
    <citation type="submission" date="2019-12" db="EMBL/GenBank/DDBJ databases">
        <authorList>
            <person name="Floudas D."/>
            <person name="Bentzer J."/>
            <person name="Ahren D."/>
            <person name="Johansson T."/>
            <person name="Persson P."/>
            <person name="Tunlid A."/>
        </authorList>
    </citation>
    <scope>NUCLEOTIDE SEQUENCE [LARGE SCALE GENOMIC DNA]</scope>
    <source>
        <strain evidence="2 3">CBS 102.39</strain>
    </source>
</reference>
<proteinExistence type="predicted"/>
<evidence type="ECO:0000313" key="2">
    <source>
        <dbReference type="EMBL" id="KAF4609453.1"/>
    </source>
</evidence>
<feature type="region of interest" description="Disordered" evidence="1">
    <location>
        <begin position="1"/>
        <end position="26"/>
    </location>
</feature>
<name>A0A8H4QEQ8_9AGAR</name>
<gene>
    <name evidence="2" type="ORF">D9613_012947</name>
</gene>
<organism evidence="2 3">
    <name type="scientific">Agrocybe pediades</name>
    <dbReference type="NCBI Taxonomy" id="84607"/>
    <lineage>
        <taxon>Eukaryota</taxon>
        <taxon>Fungi</taxon>
        <taxon>Dikarya</taxon>
        <taxon>Basidiomycota</taxon>
        <taxon>Agaricomycotina</taxon>
        <taxon>Agaricomycetes</taxon>
        <taxon>Agaricomycetidae</taxon>
        <taxon>Agaricales</taxon>
        <taxon>Agaricineae</taxon>
        <taxon>Strophariaceae</taxon>
        <taxon>Agrocybe</taxon>
    </lineage>
</organism>
<keyword evidence="3" id="KW-1185">Reference proteome</keyword>
<evidence type="ECO:0000313" key="3">
    <source>
        <dbReference type="Proteomes" id="UP000521872"/>
    </source>
</evidence>
<evidence type="ECO:0000256" key="1">
    <source>
        <dbReference type="SAM" id="MobiDB-lite"/>
    </source>
</evidence>
<sequence length="376" mass="42616">MEPYRQYPTPPNSFYSPPYASPSSQRDYTDAYVDYDAYMTGTEHGTQEWGPLTPISPPNNEITVSISTSFHPDTDPPPDTMVSSSDGVLFYIDSKRVWNCCPTVFEPFLSAPITNPVFRETMITLDIPSTELNLMLHVLYGFSPRDYSPDFATIVRTIDKMPIFGLPPDRLIQPKSPLHDLLVAHSPVHPLDVYALAAHSGLRSLAVTVSAHLLSFDISTISDPMAERIGAVYLNRLLLLHVKRFESLKDILLKPPHPHAPTKTCTFEDQRKLTRAWALVCAYLCWDSRPDVSSRAVDDALTPLKEHLECALCHETLRVRIKDVLDRWAAVKPESWCTDERVYFVCPAHNFPRLVTIYPHFLPKLLCLCDTYVLMI</sequence>
<feature type="compositionally biased region" description="Low complexity" evidence="1">
    <location>
        <begin position="12"/>
        <end position="26"/>
    </location>
</feature>